<organism evidence="2 3">
    <name type="scientific">Deinococcus malanensis</name>
    <dbReference type="NCBI Taxonomy" id="1706855"/>
    <lineage>
        <taxon>Bacteria</taxon>
        <taxon>Thermotogati</taxon>
        <taxon>Deinococcota</taxon>
        <taxon>Deinococci</taxon>
        <taxon>Deinococcales</taxon>
        <taxon>Deinococcaceae</taxon>
        <taxon>Deinococcus</taxon>
    </lineage>
</organism>
<evidence type="ECO:0000313" key="3">
    <source>
        <dbReference type="Proteomes" id="UP000647587"/>
    </source>
</evidence>
<feature type="domain" description="Transposase DDE" evidence="1">
    <location>
        <begin position="4"/>
        <end position="53"/>
    </location>
</feature>
<dbReference type="PANTHER" id="PTHR30007:SF0">
    <property type="entry name" value="TRANSPOSASE"/>
    <property type="match status" value="1"/>
</dbReference>
<keyword evidence="3" id="KW-1185">Reference proteome</keyword>
<dbReference type="EMBL" id="BMPP01000018">
    <property type="protein sequence ID" value="GGK37975.1"/>
    <property type="molecule type" value="Genomic_DNA"/>
</dbReference>
<reference evidence="3" key="1">
    <citation type="journal article" date="2019" name="Int. J. Syst. Evol. Microbiol.">
        <title>The Global Catalogue of Microorganisms (GCM) 10K type strain sequencing project: providing services to taxonomists for standard genome sequencing and annotation.</title>
        <authorList>
            <consortium name="The Broad Institute Genomics Platform"/>
            <consortium name="The Broad Institute Genome Sequencing Center for Infectious Disease"/>
            <person name="Wu L."/>
            <person name="Ma J."/>
        </authorList>
    </citation>
    <scope>NUCLEOTIDE SEQUENCE [LARGE SCALE GENOMIC DNA]</scope>
    <source>
        <strain evidence="3">JCM 30331</strain>
    </source>
</reference>
<protein>
    <recommendedName>
        <fullName evidence="1">Transposase DDE domain-containing protein</fullName>
    </recommendedName>
</protein>
<dbReference type="Pfam" id="PF13586">
    <property type="entry name" value="DDE_Tnp_1_2"/>
    <property type="match status" value="1"/>
</dbReference>
<dbReference type="InterPro" id="IPR025668">
    <property type="entry name" value="Tnp_DDE_dom"/>
</dbReference>
<name>A0ABQ2F3C0_9DEIO</name>
<proteinExistence type="predicted"/>
<evidence type="ECO:0000259" key="1">
    <source>
        <dbReference type="Pfam" id="PF13586"/>
    </source>
</evidence>
<evidence type="ECO:0000313" key="2">
    <source>
        <dbReference type="EMBL" id="GGK37975.1"/>
    </source>
</evidence>
<gene>
    <name evidence="2" type="ORF">GCM10008955_34850</name>
</gene>
<accession>A0ABQ2F3C0</accession>
<comment type="caution">
    <text evidence="2">The sequence shown here is derived from an EMBL/GenBank/DDBJ whole genome shotgun (WGS) entry which is preliminary data.</text>
</comment>
<dbReference type="PANTHER" id="PTHR30007">
    <property type="entry name" value="PHP DOMAIN PROTEIN"/>
    <property type="match status" value="1"/>
</dbReference>
<dbReference type="Proteomes" id="UP000647587">
    <property type="component" value="Unassembled WGS sequence"/>
</dbReference>
<sequence>MDPRKTFHVLPRRWVVERIFAWLGKCRRLSRDYEALPETTEMLVHLAMIRLMVRRLAREPPGAELAVNPTSARR</sequence>